<sequence length="130" mass="14936">MRQNHARRAGHDYLGSLTFQLVQGWGQGQKPELYIKLWIRLKGACQGDQFEEQILKEILDKNQTIIVYSLNFECKNSEQAMQCLLKLGYQSVYDYEPGKVDWNAAQLPIEHGPSESNAPDKQQGFLSFVE</sequence>
<dbReference type="AlphaFoldDB" id="A0A517VL04"/>
<feature type="domain" description="Rhodanese" evidence="2">
    <location>
        <begin position="59"/>
        <end position="111"/>
    </location>
</feature>
<name>A0A517VL04_9PLAN</name>
<dbReference type="PROSITE" id="PS50206">
    <property type="entry name" value="RHODANESE_3"/>
    <property type="match status" value="1"/>
</dbReference>
<dbReference type="InterPro" id="IPR036873">
    <property type="entry name" value="Rhodanese-like_dom_sf"/>
</dbReference>
<evidence type="ECO:0000256" key="1">
    <source>
        <dbReference type="SAM" id="MobiDB-lite"/>
    </source>
</evidence>
<reference evidence="3 4" key="1">
    <citation type="submission" date="2019-02" db="EMBL/GenBank/DDBJ databases">
        <title>Deep-cultivation of Planctomycetes and their phenomic and genomic characterization uncovers novel biology.</title>
        <authorList>
            <person name="Wiegand S."/>
            <person name="Jogler M."/>
            <person name="Boedeker C."/>
            <person name="Pinto D."/>
            <person name="Vollmers J."/>
            <person name="Rivas-Marin E."/>
            <person name="Kohn T."/>
            <person name="Peeters S.H."/>
            <person name="Heuer A."/>
            <person name="Rast P."/>
            <person name="Oberbeckmann S."/>
            <person name="Bunk B."/>
            <person name="Jeske O."/>
            <person name="Meyerdierks A."/>
            <person name="Storesund J.E."/>
            <person name="Kallscheuer N."/>
            <person name="Luecker S."/>
            <person name="Lage O.M."/>
            <person name="Pohl T."/>
            <person name="Merkel B.J."/>
            <person name="Hornburger P."/>
            <person name="Mueller R.-W."/>
            <person name="Bruemmer F."/>
            <person name="Labrenz M."/>
            <person name="Spormann A.M."/>
            <person name="Op den Camp H."/>
            <person name="Overmann J."/>
            <person name="Amann R."/>
            <person name="Jetten M.S.M."/>
            <person name="Mascher T."/>
            <person name="Medema M.H."/>
            <person name="Devos D.P."/>
            <person name="Kaster A.-K."/>
            <person name="Ovreas L."/>
            <person name="Rohde M."/>
            <person name="Galperin M.Y."/>
            <person name="Jogler C."/>
        </authorList>
    </citation>
    <scope>NUCLEOTIDE SEQUENCE [LARGE SCALE GENOMIC DNA]</scope>
    <source>
        <strain evidence="3 4">Pan161</strain>
    </source>
</reference>
<evidence type="ECO:0000259" key="2">
    <source>
        <dbReference type="PROSITE" id="PS50206"/>
    </source>
</evidence>
<accession>A0A517VL04</accession>
<dbReference type="Gene3D" id="3.40.250.10">
    <property type="entry name" value="Rhodanese-like domain"/>
    <property type="match status" value="1"/>
</dbReference>
<dbReference type="EMBL" id="CP036343">
    <property type="protein sequence ID" value="QDT93635.1"/>
    <property type="molecule type" value="Genomic_DNA"/>
</dbReference>
<dbReference type="InterPro" id="IPR001763">
    <property type="entry name" value="Rhodanese-like_dom"/>
</dbReference>
<keyword evidence="4" id="KW-1185">Reference proteome</keyword>
<dbReference type="SUPFAM" id="SSF52821">
    <property type="entry name" value="Rhodanese/Cell cycle control phosphatase"/>
    <property type="match status" value="1"/>
</dbReference>
<protein>
    <recommendedName>
        <fullName evidence="2">Rhodanese domain-containing protein</fullName>
    </recommendedName>
</protein>
<dbReference type="KEGG" id="gax:Pan161_53170"/>
<organism evidence="3 4">
    <name type="scientific">Gimesia algae</name>
    <dbReference type="NCBI Taxonomy" id="2527971"/>
    <lineage>
        <taxon>Bacteria</taxon>
        <taxon>Pseudomonadati</taxon>
        <taxon>Planctomycetota</taxon>
        <taxon>Planctomycetia</taxon>
        <taxon>Planctomycetales</taxon>
        <taxon>Planctomycetaceae</taxon>
        <taxon>Gimesia</taxon>
    </lineage>
</organism>
<dbReference type="Proteomes" id="UP000316855">
    <property type="component" value="Chromosome"/>
</dbReference>
<gene>
    <name evidence="3" type="ORF">Pan161_53170</name>
</gene>
<evidence type="ECO:0000313" key="4">
    <source>
        <dbReference type="Proteomes" id="UP000316855"/>
    </source>
</evidence>
<evidence type="ECO:0000313" key="3">
    <source>
        <dbReference type="EMBL" id="QDT93635.1"/>
    </source>
</evidence>
<proteinExistence type="predicted"/>
<feature type="region of interest" description="Disordered" evidence="1">
    <location>
        <begin position="111"/>
        <end position="130"/>
    </location>
</feature>